<dbReference type="GO" id="GO:0046983">
    <property type="term" value="F:protein dimerization activity"/>
    <property type="evidence" value="ECO:0007669"/>
    <property type="project" value="InterPro"/>
</dbReference>
<dbReference type="InterPro" id="IPR001077">
    <property type="entry name" value="COMT_C"/>
</dbReference>
<dbReference type="Pfam" id="PF00891">
    <property type="entry name" value="Methyltransf_2"/>
    <property type="match status" value="1"/>
</dbReference>
<dbReference type="InterPro" id="IPR029063">
    <property type="entry name" value="SAM-dependent_MTases_sf"/>
</dbReference>
<dbReference type="Gene3D" id="3.40.50.150">
    <property type="entry name" value="Vaccinia Virus protein VP39"/>
    <property type="match status" value="1"/>
</dbReference>
<dbReference type="InterPro" id="IPR036388">
    <property type="entry name" value="WH-like_DNA-bd_sf"/>
</dbReference>
<gene>
    <name evidence="7" type="ORF">SLEP1_g44973</name>
</gene>
<dbReference type="GO" id="GO:0032259">
    <property type="term" value="P:methylation"/>
    <property type="evidence" value="ECO:0007669"/>
    <property type="project" value="UniProtKB-KW"/>
</dbReference>
<dbReference type="InterPro" id="IPR012967">
    <property type="entry name" value="COMT_dimerisation"/>
</dbReference>
<organism evidence="7 8">
    <name type="scientific">Rubroshorea leprosula</name>
    <dbReference type="NCBI Taxonomy" id="152421"/>
    <lineage>
        <taxon>Eukaryota</taxon>
        <taxon>Viridiplantae</taxon>
        <taxon>Streptophyta</taxon>
        <taxon>Embryophyta</taxon>
        <taxon>Tracheophyta</taxon>
        <taxon>Spermatophyta</taxon>
        <taxon>Magnoliopsida</taxon>
        <taxon>eudicotyledons</taxon>
        <taxon>Gunneridae</taxon>
        <taxon>Pentapetalae</taxon>
        <taxon>rosids</taxon>
        <taxon>malvids</taxon>
        <taxon>Malvales</taxon>
        <taxon>Dipterocarpaceae</taxon>
        <taxon>Rubroshorea</taxon>
    </lineage>
</organism>
<dbReference type="PIRSF" id="PIRSF005739">
    <property type="entry name" value="O-mtase"/>
    <property type="match status" value="1"/>
</dbReference>
<dbReference type="SUPFAM" id="SSF46785">
    <property type="entry name" value="Winged helix' DNA-binding domain"/>
    <property type="match status" value="1"/>
</dbReference>
<evidence type="ECO:0000259" key="6">
    <source>
        <dbReference type="Pfam" id="PF08100"/>
    </source>
</evidence>
<dbReference type="SUPFAM" id="SSF53335">
    <property type="entry name" value="S-adenosyl-L-methionine-dependent methyltransferases"/>
    <property type="match status" value="1"/>
</dbReference>
<keyword evidence="3" id="KW-0949">S-adenosyl-L-methionine</keyword>
<reference evidence="7 8" key="1">
    <citation type="journal article" date="2021" name="Commun. Biol.">
        <title>The genome of Shorea leprosula (Dipterocarpaceae) highlights the ecological relevance of drought in aseasonal tropical rainforests.</title>
        <authorList>
            <person name="Ng K.K.S."/>
            <person name="Kobayashi M.J."/>
            <person name="Fawcett J.A."/>
            <person name="Hatakeyama M."/>
            <person name="Paape T."/>
            <person name="Ng C.H."/>
            <person name="Ang C.C."/>
            <person name="Tnah L.H."/>
            <person name="Lee C.T."/>
            <person name="Nishiyama T."/>
            <person name="Sese J."/>
            <person name="O'Brien M.J."/>
            <person name="Copetti D."/>
            <person name="Mohd Noor M.I."/>
            <person name="Ong R.C."/>
            <person name="Putra M."/>
            <person name="Sireger I.Z."/>
            <person name="Indrioko S."/>
            <person name="Kosugi Y."/>
            <person name="Izuno A."/>
            <person name="Isagi Y."/>
            <person name="Lee S.L."/>
            <person name="Shimizu K.K."/>
        </authorList>
    </citation>
    <scope>NUCLEOTIDE SEQUENCE [LARGE SCALE GENOMIC DNA]</scope>
    <source>
        <strain evidence="7">214</strain>
    </source>
</reference>
<keyword evidence="8" id="KW-1185">Reference proteome</keyword>
<evidence type="ECO:0000256" key="4">
    <source>
        <dbReference type="PIRSR" id="PIRSR005739-1"/>
    </source>
</evidence>
<feature type="domain" description="O-methyltransferase dimerisation" evidence="6">
    <location>
        <begin position="23"/>
        <end position="115"/>
    </location>
</feature>
<proteinExistence type="predicted"/>
<accession>A0AAV5LHS1</accession>
<dbReference type="EMBL" id="BPVZ01000119">
    <property type="protein sequence ID" value="GKV36889.1"/>
    <property type="molecule type" value="Genomic_DNA"/>
</dbReference>
<evidence type="ECO:0000256" key="1">
    <source>
        <dbReference type="ARBA" id="ARBA00022603"/>
    </source>
</evidence>
<dbReference type="PANTHER" id="PTHR11746">
    <property type="entry name" value="O-METHYLTRANSFERASE"/>
    <property type="match status" value="1"/>
</dbReference>
<dbReference type="InterPro" id="IPR016461">
    <property type="entry name" value="COMT-like"/>
</dbReference>
<sequence length="369" mass="41335">MANEKTNMAIHEGQICFSLMEFPTMASVLMVVRTAIELRVFDIIADAGPEAQLSATEIVSYIPTCNPKAAERLDRMLGLLSASGFLINTSPRQSHDGTRSERTYSLSKMSHYLLRNSEGFSIAAAMLFVTSREIFESFYVLKDAVLEEGFQDYFTKAHAMTLYEYTARYPNFAQIFDEAMASFSKSSLLDGLFNVYEGLKDVTELMDVGGGYGTTLQQILTLNPNIRGINFDLPQVIDSAPKIPGVEHVAGDMFRSLPKAESIVMKTILHNWDDDKCKMLLKNCWDALPNNGKLTILEFIVPEMIENTPESQLTMSVDIQMLTLFGTKERTLLEYEGLAKSAGFLGPNDFPTMHGYHILEFFKTVVERA</sequence>
<name>A0AAV5LHS1_9ROSI</name>
<dbReference type="AlphaFoldDB" id="A0AAV5LHS1"/>
<evidence type="ECO:0000313" key="7">
    <source>
        <dbReference type="EMBL" id="GKV36889.1"/>
    </source>
</evidence>
<evidence type="ECO:0000256" key="3">
    <source>
        <dbReference type="ARBA" id="ARBA00022691"/>
    </source>
</evidence>
<dbReference type="InterPro" id="IPR036390">
    <property type="entry name" value="WH_DNA-bd_sf"/>
</dbReference>
<feature type="domain" description="O-methyltransferase C-terminal" evidence="5">
    <location>
        <begin position="138"/>
        <end position="344"/>
    </location>
</feature>
<dbReference type="Pfam" id="PF08100">
    <property type="entry name" value="Dimerisation"/>
    <property type="match status" value="1"/>
</dbReference>
<evidence type="ECO:0000256" key="2">
    <source>
        <dbReference type="ARBA" id="ARBA00022679"/>
    </source>
</evidence>
<comment type="caution">
    <text evidence="7">The sequence shown here is derived from an EMBL/GenBank/DDBJ whole genome shotgun (WGS) entry which is preliminary data.</text>
</comment>
<keyword evidence="2" id="KW-0808">Transferase</keyword>
<dbReference type="Proteomes" id="UP001054252">
    <property type="component" value="Unassembled WGS sequence"/>
</dbReference>
<dbReference type="Gene3D" id="1.10.10.10">
    <property type="entry name" value="Winged helix-like DNA-binding domain superfamily/Winged helix DNA-binding domain"/>
    <property type="match status" value="1"/>
</dbReference>
<evidence type="ECO:0000313" key="8">
    <source>
        <dbReference type="Proteomes" id="UP001054252"/>
    </source>
</evidence>
<dbReference type="PROSITE" id="PS51683">
    <property type="entry name" value="SAM_OMT_II"/>
    <property type="match status" value="1"/>
</dbReference>
<evidence type="ECO:0000259" key="5">
    <source>
        <dbReference type="Pfam" id="PF00891"/>
    </source>
</evidence>
<keyword evidence="1" id="KW-0489">Methyltransferase</keyword>
<dbReference type="FunFam" id="1.10.10.10:FF:000357">
    <property type="entry name" value="Caffeic acid 3-O-methyltransferase"/>
    <property type="match status" value="1"/>
</dbReference>
<feature type="active site" description="Proton acceptor" evidence="4">
    <location>
        <position position="270"/>
    </location>
</feature>
<dbReference type="GO" id="GO:0008171">
    <property type="term" value="F:O-methyltransferase activity"/>
    <property type="evidence" value="ECO:0007669"/>
    <property type="project" value="InterPro"/>
</dbReference>
<protein>
    <submittedName>
        <fullName evidence="7">Uncharacterized protein</fullName>
    </submittedName>
</protein>